<dbReference type="Gene3D" id="2.60.40.4380">
    <property type="entry name" value="Translational regulator CsrA"/>
    <property type="match status" value="1"/>
</dbReference>
<evidence type="ECO:0000256" key="1">
    <source>
        <dbReference type="SAM" id="MobiDB-lite"/>
    </source>
</evidence>
<sequence length="139" mass="15158">MLTESTFVPGTNLLLCLGYEMLRERHSAECKIIKLCESFEGRTMLIIKRKAQDIITISPIEGLDTSLPISEIFGEGPIEIKLLEVGRRQVKVAIDAPPLLQIWRGRKEPADSNAEGASNQATSEPPVESVADAVVAGID</sequence>
<dbReference type="GO" id="GO:0006402">
    <property type="term" value="P:mRNA catabolic process"/>
    <property type="evidence" value="ECO:0007669"/>
    <property type="project" value="InterPro"/>
</dbReference>
<evidence type="ECO:0008006" key="4">
    <source>
        <dbReference type="Google" id="ProtNLM"/>
    </source>
</evidence>
<dbReference type="KEGG" id="woc:BA177_11575"/>
<organism evidence="2 3">
    <name type="scientific">Woeseia oceani</name>
    <dbReference type="NCBI Taxonomy" id="1548547"/>
    <lineage>
        <taxon>Bacteria</taxon>
        <taxon>Pseudomonadati</taxon>
        <taxon>Pseudomonadota</taxon>
        <taxon>Gammaproteobacteria</taxon>
        <taxon>Woeseiales</taxon>
        <taxon>Woeseiaceae</taxon>
        <taxon>Woeseia</taxon>
    </lineage>
</organism>
<evidence type="ECO:0000313" key="2">
    <source>
        <dbReference type="EMBL" id="ANO51754.1"/>
    </source>
</evidence>
<dbReference type="AlphaFoldDB" id="A0A193LHA1"/>
<keyword evidence="3" id="KW-1185">Reference proteome</keyword>
<accession>A0A193LHA1</accession>
<name>A0A193LHA1_9GAMM</name>
<reference evidence="2 3" key="1">
    <citation type="submission" date="2016-06" db="EMBL/GenBank/DDBJ databases">
        <title>Complete genome sequence of a deep-branching marine Gamma Proteobacterium Woeseia oceani type strain XK5.</title>
        <authorList>
            <person name="Mu D."/>
            <person name="Du Z."/>
        </authorList>
    </citation>
    <scope>NUCLEOTIDE SEQUENCE [LARGE SCALE GENOMIC DNA]</scope>
    <source>
        <strain evidence="2 3">XK5</strain>
    </source>
</reference>
<dbReference type="InterPro" id="IPR036107">
    <property type="entry name" value="CsrA_sf"/>
</dbReference>
<dbReference type="GO" id="GO:0003723">
    <property type="term" value="F:RNA binding"/>
    <property type="evidence" value="ECO:0007669"/>
    <property type="project" value="InterPro"/>
</dbReference>
<protein>
    <recommendedName>
        <fullName evidence="4">Carbon storage regulator</fullName>
    </recommendedName>
</protein>
<proteinExistence type="predicted"/>
<evidence type="ECO:0000313" key="3">
    <source>
        <dbReference type="Proteomes" id="UP000092695"/>
    </source>
</evidence>
<gene>
    <name evidence="2" type="ORF">BA177_11575</name>
</gene>
<feature type="region of interest" description="Disordered" evidence="1">
    <location>
        <begin position="105"/>
        <end position="139"/>
    </location>
</feature>
<dbReference type="Proteomes" id="UP000092695">
    <property type="component" value="Chromosome"/>
</dbReference>
<dbReference type="EMBL" id="CP016268">
    <property type="protein sequence ID" value="ANO51754.1"/>
    <property type="molecule type" value="Genomic_DNA"/>
</dbReference>
<dbReference type="GO" id="GO:0006109">
    <property type="term" value="P:regulation of carbohydrate metabolic process"/>
    <property type="evidence" value="ECO:0007669"/>
    <property type="project" value="InterPro"/>
</dbReference>